<dbReference type="SUPFAM" id="SSF53335">
    <property type="entry name" value="S-adenosyl-L-methionine-dependent methyltransferases"/>
    <property type="match status" value="1"/>
</dbReference>
<dbReference type="RefSeq" id="WP_166951264.1">
    <property type="nucleotide sequence ID" value="NZ_JAARLZ010000012.1"/>
</dbReference>
<reference evidence="4 5" key="1">
    <citation type="submission" date="2020-03" db="EMBL/GenBank/DDBJ databases">
        <authorList>
            <person name="Lai Q."/>
        </authorList>
    </citation>
    <scope>NUCLEOTIDE SEQUENCE [LARGE SCALE GENOMIC DNA]</scope>
    <source>
        <strain evidence="4 5">CCUG 25036</strain>
    </source>
</reference>
<gene>
    <name evidence="4" type="ORF">HBF25_18835</name>
</gene>
<evidence type="ECO:0000256" key="3">
    <source>
        <dbReference type="ARBA" id="ARBA00022691"/>
    </source>
</evidence>
<evidence type="ECO:0000313" key="5">
    <source>
        <dbReference type="Proteomes" id="UP000490980"/>
    </source>
</evidence>
<dbReference type="InterPro" id="IPR002935">
    <property type="entry name" value="SAM_O-MeTrfase"/>
</dbReference>
<protein>
    <submittedName>
        <fullName evidence="4">Methyltransferase</fullName>
    </submittedName>
</protein>
<dbReference type="PROSITE" id="PS51682">
    <property type="entry name" value="SAM_OMT_I"/>
    <property type="match status" value="1"/>
</dbReference>
<sequence length="228" mass="24849">MTTKTKPSPLDPLAQATIDDLHAMAKRQLRSMLGHYLPRLPAMLLGRPVRPPKDMSFFDDKMLPIDQAQGELLYLLARSRNARHIVEFGTSFGVSTIYLAAAVRDNASGGKVIGTELVPAKVTRARAHLQRAGLAEYVDIKSGDARETLREVADGIDFLLLDGWPRLAADILHIVEPRLAKGAVVVLDNVGQFRAELGSAIDRLTRAPFRSATLPFKGGTLVSLFEGA</sequence>
<evidence type="ECO:0000256" key="1">
    <source>
        <dbReference type="ARBA" id="ARBA00022603"/>
    </source>
</evidence>
<accession>A0A7X5UDF4</accession>
<proteinExistence type="predicted"/>
<evidence type="ECO:0000256" key="2">
    <source>
        <dbReference type="ARBA" id="ARBA00022679"/>
    </source>
</evidence>
<name>A0A7X5UDF4_9GAMM</name>
<dbReference type="Pfam" id="PF13578">
    <property type="entry name" value="Methyltransf_24"/>
    <property type="match status" value="1"/>
</dbReference>
<dbReference type="GO" id="GO:0032259">
    <property type="term" value="P:methylation"/>
    <property type="evidence" value="ECO:0007669"/>
    <property type="project" value="UniProtKB-KW"/>
</dbReference>
<dbReference type="InterPro" id="IPR029063">
    <property type="entry name" value="SAM-dependent_MTases_sf"/>
</dbReference>
<keyword evidence="5" id="KW-1185">Reference proteome</keyword>
<dbReference type="Proteomes" id="UP000490980">
    <property type="component" value="Unassembled WGS sequence"/>
</dbReference>
<organism evidence="4 5">
    <name type="scientific">Luteibacter anthropi</name>
    <dbReference type="NCBI Taxonomy" id="564369"/>
    <lineage>
        <taxon>Bacteria</taxon>
        <taxon>Pseudomonadati</taxon>
        <taxon>Pseudomonadota</taxon>
        <taxon>Gammaproteobacteria</taxon>
        <taxon>Lysobacterales</taxon>
        <taxon>Rhodanobacteraceae</taxon>
        <taxon>Luteibacter</taxon>
    </lineage>
</organism>
<dbReference type="EMBL" id="JAARLZ010000012">
    <property type="protein sequence ID" value="NII08444.1"/>
    <property type="molecule type" value="Genomic_DNA"/>
</dbReference>
<keyword evidence="3" id="KW-0949">S-adenosyl-L-methionine</keyword>
<dbReference type="GO" id="GO:0008171">
    <property type="term" value="F:O-methyltransferase activity"/>
    <property type="evidence" value="ECO:0007669"/>
    <property type="project" value="InterPro"/>
</dbReference>
<dbReference type="Gene3D" id="3.40.50.150">
    <property type="entry name" value="Vaccinia Virus protein VP39"/>
    <property type="match status" value="1"/>
</dbReference>
<dbReference type="PANTHER" id="PTHR43167">
    <property type="entry name" value="PUTATIVE (AFU_ORTHOLOGUE AFUA_6G01830)-RELATED"/>
    <property type="match status" value="1"/>
</dbReference>
<dbReference type="PANTHER" id="PTHR43167:SF1">
    <property type="entry name" value="PUTATIVE (AFU_ORTHOLOGUE AFUA_6G01830)-RELATED"/>
    <property type="match status" value="1"/>
</dbReference>
<keyword evidence="2 4" id="KW-0808">Transferase</keyword>
<evidence type="ECO:0000313" key="4">
    <source>
        <dbReference type="EMBL" id="NII08444.1"/>
    </source>
</evidence>
<dbReference type="AlphaFoldDB" id="A0A7X5UDF4"/>
<keyword evidence="1 4" id="KW-0489">Methyltransferase</keyword>
<comment type="caution">
    <text evidence="4">The sequence shown here is derived from an EMBL/GenBank/DDBJ whole genome shotgun (WGS) entry which is preliminary data.</text>
</comment>